<protein>
    <submittedName>
        <fullName evidence="2">Uncharacterized protein</fullName>
    </submittedName>
</protein>
<comment type="caution">
    <text evidence="2">The sequence shown here is derived from an EMBL/GenBank/DDBJ whole genome shotgun (WGS) entry which is preliminary data.</text>
</comment>
<gene>
    <name evidence="2" type="ORF">C5F44_02015</name>
</gene>
<accession>A0A2T4JFG2</accession>
<feature type="region of interest" description="Disordered" evidence="1">
    <location>
        <begin position="226"/>
        <end position="254"/>
    </location>
</feature>
<proteinExistence type="predicted"/>
<evidence type="ECO:0000256" key="1">
    <source>
        <dbReference type="SAM" id="MobiDB-lite"/>
    </source>
</evidence>
<dbReference type="EMBL" id="PZKE01000001">
    <property type="protein sequence ID" value="PTE16650.1"/>
    <property type="molecule type" value="Genomic_DNA"/>
</dbReference>
<evidence type="ECO:0000313" key="3">
    <source>
        <dbReference type="Proteomes" id="UP000241362"/>
    </source>
</evidence>
<keyword evidence="3" id="KW-1185">Reference proteome</keyword>
<dbReference type="Proteomes" id="UP000241362">
    <property type="component" value="Unassembled WGS sequence"/>
</dbReference>
<sequence length="254" mass="25135">MSDITLSFVLPFPTEPTARGGFGLGGGEEGVGFEGLIDLPEPGLDGAVDVDAGLLALPGLVAGMLPQAVAILPLPVAEPNGRGAEGGAIQSKSVSNMAEIQPDMPVLAVFDPPDPAPGLAGLEADVPPISATRMVQEAPADGPVLLSRPAANGDAGTDSDNAANVQLSVIPFAAPAAASADVPAARAEPAPLRGAIAEPAALRDRPAGFPADLPFAQILSRPVRPVPARPADATAPAAPEAAESRAARSGDGAT</sequence>
<dbReference type="AlphaFoldDB" id="A0A2T4JFG2"/>
<feature type="compositionally biased region" description="Low complexity" evidence="1">
    <location>
        <begin position="229"/>
        <end position="241"/>
    </location>
</feature>
<evidence type="ECO:0000313" key="2">
    <source>
        <dbReference type="EMBL" id="PTE16650.1"/>
    </source>
</evidence>
<name>A0A2T4JFG2_FUSBL</name>
<feature type="non-terminal residue" evidence="2">
    <location>
        <position position="254"/>
    </location>
</feature>
<reference evidence="2 3" key="1">
    <citation type="submission" date="2018-03" db="EMBL/GenBank/DDBJ databases">
        <title>Rhodobacter blasticus.</title>
        <authorList>
            <person name="Meyer T.E."/>
            <person name="Miller S."/>
            <person name="Lodha T."/>
            <person name="Gandham S."/>
            <person name="Chintalapati S."/>
            <person name="Chintalapati V.R."/>
        </authorList>
    </citation>
    <scope>NUCLEOTIDE SEQUENCE [LARGE SCALE GENOMIC DNA]</scope>
    <source>
        <strain evidence="2 3">DSM 2131</strain>
    </source>
</reference>
<organism evidence="2 3">
    <name type="scientific">Fuscovulum blasticum DSM 2131</name>
    <dbReference type="NCBI Taxonomy" id="1188250"/>
    <lineage>
        <taxon>Bacteria</taxon>
        <taxon>Pseudomonadati</taxon>
        <taxon>Pseudomonadota</taxon>
        <taxon>Alphaproteobacteria</taxon>
        <taxon>Rhodobacterales</taxon>
        <taxon>Paracoccaceae</taxon>
        <taxon>Pseudogemmobacter</taxon>
    </lineage>
</organism>